<evidence type="ECO:0000256" key="1">
    <source>
        <dbReference type="ARBA" id="ARBA00004429"/>
    </source>
</evidence>
<dbReference type="Proteomes" id="UP000678154">
    <property type="component" value="Chromosome"/>
</dbReference>
<dbReference type="NCBIfam" id="TIGR01726">
    <property type="entry name" value="HEQRo_perm_3TM"/>
    <property type="match status" value="1"/>
</dbReference>
<keyword evidence="3 9" id="KW-0813">Transport</keyword>
<evidence type="ECO:0000256" key="9">
    <source>
        <dbReference type="RuleBase" id="RU363032"/>
    </source>
</evidence>
<keyword evidence="5 9" id="KW-0812">Transmembrane</keyword>
<evidence type="ECO:0000256" key="6">
    <source>
        <dbReference type="ARBA" id="ARBA00022970"/>
    </source>
</evidence>
<dbReference type="InterPro" id="IPR000515">
    <property type="entry name" value="MetI-like"/>
</dbReference>
<comment type="subcellular location">
    <subcellularLocation>
        <location evidence="1">Cell inner membrane</location>
        <topology evidence="1">Multi-pass membrane protein</topology>
    </subcellularLocation>
    <subcellularLocation>
        <location evidence="9">Cell membrane</location>
        <topology evidence="9">Multi-pass membrane protein</topology>
    </subcellularLocation>
</comment>
<dbReference type="Gene3D" id="1.10.3720.10">
    <property type="entry name" value="MetI-like"/>
    <property type="match status" value="1"/>
</dbReference>
<name>A0ABX8DUP3_9PSED</name>
<dbReference type="Pfam" id="PF00528">
    <property type="entry name" value="BPD_transp_1"/>
    <property type="match status" value="1"/>
</dbReference>
<feature type="domain" description="ABC transmembrane type-1" evidence="10">
    <location>
        <begin position="20"/>
        <end position="208"/>
    </location>
</feature>
<keyword evidence="8 9" id="KW-0472">Membrane</keyword>
<reference evidence="11 12" key="1">
    <citation type="journal article" date="2016" name="J. Hazard. Mater.">
        <title>A newly isolated Pseudomonas putida S-1 strain for batch-mode-propanethiol degradation and continuous treatment of propanethiol-containing waste gas.</title>
        <authorList>
            <person name="Chen D.Z."/>
            <person name="Sun Y.M."/>
            <person name="Han L.M."/>
            <person name="Chen J."/>
            <person name="Ye J.X."/>
            <person name="Chen J.M."/>
        </authorList>
    </citation>
    <scope>NUCLEOTIDE SEQUENCE [LARGE SCALE GENOMIC DNA]</scope>
    <source>
        <strain evidence="11 12">S-1</strain>
    </source>
</reference>
<comment type="similarity">
    <text evidence="2">Belongs to the binding-protein-dependent transport system permease family. HisMQ subfamily.</text>
</comment>
<feature type="transmembrane region" description="Helical" evidence="9">
    <location>
        <begin position="58"/>
        <end position="79"/>
    </location>
</feature>
<dbReference type="InterPro" id="IPR035906">
    <property type="entry name" value="MetI-like_sf"/>
</dbReference>
<dbReference type="PROSITE" id="PS50928">
    <property type="entry name" value="ABC_TM1"/>
    <property type="match status" value="1"/>
</dbReference>
<dbReference type="PANTHER" id="PTHR30614">
    <property type="entry name" value="MEMBRANE COMPONENT OF AMINO ACID ABC TRANSPORTER"/>
    <property type="match status" value="1"/>
</dbReference>
<organism evidence="11 12">
    <name type="scientific">Pseudomonas qingdaonensis</name>
    <dbReference type="NCBI Taxonomy" id="2056231"/>
    <lineage>
        <taxon>Bacteria</taxon>
        <taxon>Pseudomonadati</taxon>
        <taxon>Pseudomonadota</taxon>
        <taxon>Gammaproteobacteria</taxon>
        <taxon>Pseudomonadales</taxon>
        <taxon>Pseudomonadaceae</taxon>
        <taxon>Pseudomonas</taxon>
    </lineage>
</organism>
<keyword evidence="6" id="KW-0029">Amino-acid transport</keyword>
<proteinExistence type="inferred from homology"/>
<evidence type="ECO:0000256" key="4">
    <source>
        <dbReference type="ARBA" id="ARBA00022475"/>
    </source>
</evidence>
<sequence>MFEGFFSQAVEYFPILMEGAWTTIGITLCALLISTLLGLFWALLRVSSVRWLAEGSRYLTNAIRGIPIIVILFYLYFVLPEMGVDMSAFQAGAMGLGLAYSAYMAEVFRSGIQAIDPGQNEAAHSIGMSRAMTMRRVILPQALKIALPPYSNNMIMLLKDSSQASIITVVELSMQGKLIAAASFNNANIFTLVALMYLCLSLPLMGLAGWLERKYKRSAR</sequence>
<dbReference type="InterPro" id="IPR043429">
    <property type="entry name" value="ArtM/GltK/GlnP/TcyL/YhdX-like"/>
</dbReference>
<keyword evidence="12" id="KW-1185">Reference proteome</keyword>
<evidence type="ECO:0000256" key="2">
    <source>
        <dbReference type="ARBA" id="ARBA00010072"/>
    </source>
</evidence>
<dbReference type="RefSeq" id="WP_054915063.1">
    <property type="nucleotide sequence ID" value="NZ_BQHH01000031.1"/>
</dbReference>
<dbReference type="GeneID" id="87479675"/>
<evidence type="ECO:0000313" key="11">
    <source>
        <dbReference type="EMBL" id="QVL20031.1"/>
    </source>
</evidence>
<evidence type="ECO:0000256" key="7">
    <source>
        <dbReference type="ARBA" id="ARBA00022989"/>
    </source>
</evidence>
<feature type="transmembrane region" description="Helical" evidence="9">
    <location>
        <begin position="189"/>
        <end position="211"/>
    </location>
</feature>
<dbReference type="EMBL" id="CP074676">
    <property type="protein sequence ID" value="QVL20031.1"/>
    <property type="molecule type" value="Genomic_DNA"/>
</dbReference>
<accession>A0ABX8DUP3</accession>
<dbReference type="InterPro" id="IPR010065">
    <property type="entry name" value="AA_ABC_transptr_permease_3TM"/>
</dbReference>
<evidence type="ECO:0000313" key="12">
    <source>
        <dbReference type="Proteomes" id="UP000678154"/>
    </source>
</evidence>
<dbReference type="SUPFAM" id="SSF161098">
    <property type="entry name" value="MetI-like"/>
    <property type="match status" value="1"/>
</dbReference>
<keyword evidence="4" id="KW-1003">Cell membrane</keyword>
<keyword evidence="7 9" id="KW-1133">Transmembrane helix</keyword>
<dbReference type="CDD" id="cd06261">
    <property type="entry name" value="TM_PBP2"/>
    <property type="match status" value="1"/>
</dbReference>
<dbReference type="PANTHER" id="PTHR30614:SF0">
    <property type="entry name" value="L-CYSTINE TRANSPORT SYSTEM PERMEASE PROTEIN TCYL"/>
    <property type="match status" value="1"/>
</dbReference>
<evidence type="ECO:0000256" key="8">
    <source>
        <dbReference type="ARBA" id="ARBA00023136"/>
    </source>
</evidence>
<evidence type="ECO:0000256" key="3">
    <source>
        <dbReference type="ARBA" id="ARBA00022448"/>
    </source>
</evidence>
<evidence type="ECO:0000259" key="10">
    <source>
        <dbReference type="PROSITE" id="PS50928"/>
    </source>
</evidence>
<gene>
    <name evidence="11" type="ORF">KH389_05435</name>
</gene>
<feature type="transmembrane region" description="Helical" evidence="9">
    <location>
        <begin position="20"/>
        <end position="46"/>
    </location>
</feature>
<protein>
    <submittedName>
        <fullName evidence="11">Amino acid ABC transporter permease</fullName>
    </submittedName>
</protein>
<evidence type="ECO:0000256" key="5">
    <source>
        <dbReference type="ARBA" id="ARBA00022692"/>
    </source>
</evidence>